<dbReference type="InterPro" id="IPR036394">
    <property type="entry name" value="Ribosomal_uL22_sf"/>
</dbReference>
<protein>
    <recommendedName>
        <fullName evidence="4">Large ribosomal subunit protein uL22</fullName>
    </recommendedName>
</protein>
<dbReference type="Gene3D" id="3.90.470.10">
    <property type="entry name" value="Ribosomal protein L22/L17"/>
    <property type="match status" value="1"/>
</dbReference>
<dbReference type="EMBL" id="CP029289">
    <property type="protein sequence ID" value="AWR94397.1"/>
    <property type="molecule type" value="Genomic_DNA"/>
</dbReference>
<evidence type="ECO:0000256" key="6">
    <source>
        <dbReference type="RuleBase" id="RU004007"/>
    </source>
</evidence>
<dbReference type="InterPro" id="IPR018260">
    <property type="entry name" value="Ribosomal_uL22_CS"/>
</dbReference>
<reference evidence="7 8" key="1">
    <citation type="submission" date="2018-05" db="EMBL/GenBank/DDBJ databases">
        <title>Complete Genome Sequences of Extremely Thermoacidophilic, Metal-Mobilizing Type-Strain Members of the Archaeal Family Sulfolobaceae: Acidianus brierleyi DSM-1651T, Acidianus sulfidivorans DSM-18786T, Metallosphaera hakonensis DSM-7519T, and Metallosphaera prunae DSM-10039T.</title>
        <authorList>
            <person name="Counts J.A."/>
            <person name="Kelly R.M."/>
        </authorList>
    </citation>
    <scope>NUCLEOTIDE SEQUENCE [LARGE SCALE GENOMIC DNA]</scope>
    <source>
        <strain evidence="7 8">DSM 1651</strain>
    </source>
</reference>
<comment type="function">
    <text evidence="4 6">This protein binds specifically to 23S rRNA. It makes multiple contacts with different domains of the 23S rRNA in the assembled 50S subunit and ribosome.</text>
</comment>
<dbReference type="InterPro" id="IPR005721">
    <property type="entry name" value="Ribosomal_uL22_euk/arc"/>
</dbReference>
<dbReference type="InterPro" id="IPR001063">
    <property type="entry name" value="Ribosomal_uL22"/>
</dbReference>
<dbReference type="GO" id="GO:0019843">
    <property type="term" value="F:rRNA binding"/>
    <property type="evidence" value="ECO:0007669"/>
    <property type="project" value="UniProtKB-UniRule"/>
</dbReference>
<evidence type="ECO:0000256" key="2">
    <source>
        <dbReference type="ARBA" id="ARBA00022980"/>
    </source>
</evidence>
<dbReference type="KEGG" id="abri:DFR85_07080"/>
<proteinExistence type="inferred from homology"/>
<dbReference type="OrthoDB" id="314984at2157"/>
<dbReference type="PANTHER" id="PTHR11593:SF10">
    <property type="entry name" value="60S RIBOSOMAL PROTEIN L17"/>
    <property type="match status" value="1"/>
</dbReference>
<comment type="similarity">
    <text evidence="1 4 5">Belongs to the universal ribosomal protein uL22 family.</text>
</comment>
<dbReference type="NCBIfam" id="TIGR01038">
    <property type="entry name" value="uL22_arch_euk"/>
    <property type="match status" value="1"/>
</dbReference>
<name>A0A2U9IEC6_9CREN</name>
<dbReference type="GeneID" id="36831906"/>
<dbReference type="PROSITE" id="PS00464">
    <property type="entry name" value="RIBOSOMAL_L22"/>
    <property type="match status" value="1"/>
</dbReference>
<dbReference type="RefSeq" id="WP_110270278.1">
    <property type="nucleotide sequence ID" value="NZ_CP029289.2"/>
</dbReference>
<keyword evidence="4 6" id="KW-0694">RNA-binding</keyword>
<keyword evidence="3 4" id="KW-0687">Ribonucleoprotein</keyword>
<gene>
    <name evidence="4" type="primary">rpl22</name>
    <name evidence="7" type="ORF">DFR85_07080</name>
</gene>
<dbReference type="SUPFAM" id="SSF54843">
    <property type="entry name" value="Ribosomal protein L22"/>
    <property type="match status" value="1"/>
</dbReference>
<comment type="subunit">
    <text evidence="4 6">Part of the 50S ribosomal subunit.</text>
</comment>
<evidence type="ECO:0000313" key="8">
    <source>
        <dbReference type="Proteomes" id="UP000248044"/>
    </source>
</evidence>
<dbReference type="CDD" id="cd00336">
    <property type="entry name" value="Ribosomal_L22"/>
    <property type="match status" value="1"/>
</dbReference>
<dbReference type="GO" id="GO:0022625">
    <property type="term" value="C:cytosolic large ribosomal subunit"/>
    <property type="evidence" value="ECO:0007669"/>
    <property type="project" value="UniProtKB-UniRule"/>
</dbReference>
<evidence type="ECO:0000256" key="5">
    <source>
        <dbReference type="RuleBase" id="RU004005"/>
    </source>
</evidence>
<organism evidence="7 8">
    <name type="scientific">Acidianus brierleyi</name>
    <dbReference type="NCBI Taxonomy" id="41673"/>
    <lineage>
        <taxon>Archaea</taxon>
        <taxon>Thermoproteota</taxon>
        <taxon>Thermoprotei</taxon>
        <taxon>Sulfolobales</taxon>
        <taxon>Sulfolobaceae</taxon>
        <taxon>Acidianus</taxon>
    </lineage>
</organism>
<sequence length="156" mass="17605">MSGWNYPLLNIDETKQGKAVSRNVSVSIKDLYNVCKAIRGKKLQDAKKYLDQVIEKKEAVPYWRYSTGASHKSGLETKWHIKDGRYPIKAAKYVLKTLENAEANAVSKGLDPDSLKIVHIAAHKGLILKRYMPRAFGRATAKNRRTSHIEVIVAEV</sequence>
<keyword evidence="8" id="KW-1185">Reference proteome</keyword>
<dbReference type="AlphaFoldDB" id="A0A2U9IEC6"/>
<dbReference type="HAMAP" id="MF_01331_A">
    <property type="entry name" value="Ribosomal_uL22_A"/>
    <property type="match status" value="1"/>
</dbReference>
<accession>A0A2U9IEC6</accession>
<dbReference type="Proteomes" id="UP000248044">
    <property type="component" value="Chromosome"/>
</dbReference>
<keyword evidence="4 6" id="KW-0699">rRNA-binding</keyword>
<evidence type="ECO:0000313" key="7">
    <source>
        <dbReference type="EMBL" id="AWR94397.1"/>
    </source>
</evidence>
<dbReference type="GO" id="GO:0002181">
    <property type="term" value="P:cytoplasmic translation"/>
    <property type="evidence" value="ECO:0007669"/>
    <property type="project" value="TreeGrafter"/>
</dbReference>
<evidence type="ECO:0000256" key="3">
    <source>
        <dbReference type="ARBA" id="ARBA00023274"/>
    </source>
</evidence>
<evidence type="ECO:0000256" key="4">
    <source>
        <dbReference type="HAMAP-Rule" id="MF_01331"/>
    </source>
</evidence>
<dbReference type="InterPro" id="IPR057265">
    <property type="entry name" value="Ribosomal_uL22_arc-type"/>
</dbReference>
<keyword evidence="2 4" id="KW-0689">Ribosomal protein</keyword>
<comment type="function">
    <text evidence="4">The globular domain of the protein is located near the polypeptide exit tunnel on the outside of the subunit, while an extended beta-hairpin is found that lines the wall of the exit tunnel in the center of the 70S ribosome.</text>
</comment>
<dbReference type="Pfam" id="PF00237">
    <property type="entry name" value="Ribosomal_L22"/>
    <property type="match status" value="1"/>
</dbReference>
<dbReference type="NCBIfam" id="NF003260">
    <property type="entry name" value="PRK04223.1"/>
    <property type="match status" value="1"/>
</dbReference>
<dbReference type="PANTHER" id="PTHR11593">
    <property type="entry name" value="60S RIBOSOMAL PROTEIN L17"/>
    <property type="match status" value="1"/>
</dbReference>
<evidence type="ECO:0000256" key="1">
    <source>
        <dbReference type="ARBA" id="ARBA00009451"/>
    </source>
</evidence>
<dbReference type="GO" id="GO:0003735">
    <property type="term" value="F:structural constituent of ribosome"/>
    <property type="evidence" value="ECO:0007669"/>
    <property type="project" value="UniProtKB-UniRule"/>
</dbReference>